<evidence type="ECO:0000313" key="6">
    <source>
        <dbReference type="Proteomes" id="UP001175261"/>
    </source>
</evidence>
<name>A0AA39GCG9_SARSR</name>
<dbReference type="GO" id="GO:0006281">
    <property type="term" value="P:DNA repair"/>
    <property type="evidence" value="ECO:0007669"/>
    <property type="project" value="InterPro"/>
</dbReference>
<dbReference type="Pfam" id="PF06087">
    <property type="entry name" value="Tyr-DNA_phospho"/>
    <property type="match status" value="1"/>
</dbReference>
<dbReference type="Proteomes" id="UP001175261">
    <property type="component" value="Unassembled WGS sequence"/>
</dbReference>
<feature type="site" description="Interaction with DNA" evidence="3">
    <location>
        <position position="486"/>
    </location>
</feature>
<dbReference type="CDD" id="cd09122">
    <property type="entry name" value="PLDc_Tdp1_1"/>
    <property type="match status" value="1"/>
</dbReference>
<evidence type="ECO:0000313" key="5">
    <source>
        <dbReference type="EMBL" id="KAK0384790.1"/>
    </source>
</evidence>
<accession>A0AA39GCG9</accession>
<dbReference type="SUPFAM" id="SSF56024">
    <property type="entry name" value="Phospholipase D/nuclease"/>
    <property type="match status" value="2"/>
</dbReference>
<feature type="compositionally biased region" description="Basic and acidic residues" evidence="4">
    <location>
        <begin position="35"/>
        <end position="56"/>
    </location>
</feature>
<feature type="region of interest" description="Disordered" evidence="4">
    <location>
        <begin position="30"/>
        <end position="121"/>
    </location>
</feature>
<dbReference type="GO" id="GO:0017005">
    <property type="term" value="F:3'-tyrosyl-DNA phosphodiesterase activity"/>
    <property type="evidence" value="ECO:0007669"/>
    <property type="project" value="TreeGrafter"/>
</dbReference>
<feature type="active site" description="Nucleophile" evidence="1">
    <location>
        <position position="216"/>
    </location>
</feature>
<dbReference type="Gene3D" id="3.30.870.10">
    <property type="entry name" value="Endonuclease Chain A"/>
    <property type="match status" value="2"/>
</dbReference>
<dbReference type="GO" id="GO:0005634">
    <property type="term" value="C:nucleus"/>
    <property type="evidence" value="ECO:0007669"/>
    <property type="project" value="InterPro"/>
</dbReference>
<gene>
    <name evidence="5" type="ORF">NLU13_7268</name>
</gene>
<dbReference type="EMBL" id="JAPDFR010000007">
    <property type="protein sequence ID" value="KAK0384790.1"/>
    <property type="molecule type" value="Genomic_DNA"/>
</dbReference>
<organism evidence="5 6">
    <name type="scientific">Sarocladium strictum</name>
    <name type="common">Black bundle disease fungus</name>
    <name type="synonym">Acremonium strictum</name>
    <dbReference type="NCBI Taxonomy" id="5046"/>
    <lineage>
        <taxon>Eukaryota</taxon>
        <taxon>Fungi</taxon>
        <taxon>Dikarya</taxon>
        <taxon>Ascomycota</taxon>
        <taxon>Pezizomycotina</taxon>
        <taxon>Sordariomycetes</taxon>
        <taxon>Hypocreomycetidae</taxon>
        <taxon>Hypocreales</taxon>
        <taxon>Sarocladiaceae</taxon>
        <taxon>Sarocladium</taxon>
    </lineage>
</organism>
<reference evidence="5" key="1">
    <citation type="submission" date="2022-10" db="EMBL/GenBank/DDBJ databases">
        <title>Determination and structural analysis of whole genome sequence of Sarocladium strictum F4-1.</title>
        <authorList>
            <person name="Hu L."/>
            <person name="Jiang Y."/>
        </authorList>
    </citation>
    <scope>NUCLEOTIDE SEQUENCE</scope>
    <source>
        <strain evidence="5">F4-1</strain>
    </source>
</reference>
<dbReference type="Pfam" id="PF02809">
    <property type="entry name" value="UIM"/>
    <property type="match status" value="1"/>
</dbReference>
<protein>
    <recommendedName>
        <fullName evidence="7">PLD phosphodiesterase domain-containing protein</fullName>
    </recommendedName>
</protein>
<dbReference type="InterPro" id="IPR003903">
    <property type="entry name" value="UIM_dom"/>
</dbReference>
<evidence type="ECO:0000256" key="2">
    <source>
        <dbReference type="PIRSR" id="PIRSR610347-2"/>
    </source>
</evidence>
<dbReference type="GO" id="GO:0003690">
    <property type="term" value="F:double-stranded DNA binding"/>
    <property type="evidence" value="ECO:0007669"/>
    <property type="project" value="TreeGrafter"/>
</dbReference>
<feature type="binding site" evidence="2">
    <location>
        <position position="218"/>
    </location>
    <ligand>
        <name>substrate</name>
    </ligand>
</feature>
<feature type="compositionally biased region" description="Basic and acidic residues" evidence="4">
    <location>
        <begin position="65"/>
        <end position="76"/>
    </location>
</feature>
<dbReference type="GO" id="GO:0003697">
    <property type="term" value="F:single-stranded DNA binding"/>
    <property type="evidence" value="ECO:0007669"/>
    <property type="project" value="TreeGrafter"/>
</dbReference>
<dbReference type="PANTHER" id="PTHR12415:SF4">
    <property type="entry name" value="TYROSYL-DNA PHOSPHODIESTERASE DOMAIN-CONTAINING PROTEIN"/>
    <property type="match status" value="1"/>
</dbReference>
<evidence type="ECO:0008006" key="7">
    <source>
        <dbReference type="Google" id="ProtNLM"/>
    </source>
</evidence>
<dbReference type="PANTHER" id="PTHR12415">
    <property type="entry name" value="TYROSYL-DNA PHOSPHODIESTERASE 1"/>
    <property type="match status" value="1"/>
</dbReference>
<evidence type="ECO:0000256" key="4">
    <source>
        <dbReference type="SAM" id="MobiDB-lite"/>
    </source>
</evidence>
<dbReference type="AlphaFoldDB" id="A0AA39GCG9"/>
<feature type="active site" description="Proton donor/acceptor" evidence="1">
    <location>
        <position position="450"/>
    </location>
</feature>
<feature type="binding site" evidence="2">
    <location>
        <position position="452"/>
    </location>
    <ligand>
        <name>substrate</name>
    </ligand>
</feature>
<proteinExistence type="predicted"/>
<sequence length="559" mass="62425">MADSNREVVDLISDSEGDEDLKRAIALSLQDQDALEERPKDVNPGNKDDLTRKEPSLDSMGLLALDRKQMEKDRLARLPKRQTQTSTQDLEVPPPKRRMKEPTYSTCSDHPAPAPSSSKLSFPRGVVKRTWAYGYPRTKDDIKIEEVLQKDHLQLAILSSFQWDEEWLLSKINMDKTKLVLVAYAPDEAQKQVMRGNAPSNIRFCFPPMNGPGAMHSKLQILKFQDHLRIVIPTGNLVPYDWGETGAMENVLYLIDVPRLANSTSHAPTRFSTQLDHFLRASAIDEKMVASLRSYDFSATSGLGFIYSIPGGHSDEARLSMGYCGLGSSAAALGFTRDDSIDVDLVCSSLGSLNTGFIQAIYNACQGDDGMVEYNARLNRKPAHKQVDTPQLLIDHFRIYFPTDKTVRASRGGRGAGGTICAQAKWWRAPGFPRQLVRDCINTREGLLMHSKVIFVRRRPKVDPTSINLSRQRIDGFAYVGSANLSESAWGRVVKDRSTGRPKINCRNWECGVVLPVVHNSASSSADGLGMFSDYVPVPMRFPGPRYEPNEEPWFFLGD</sequence>
<dbReference type="InterPro" id="IPR010347">
    <property type="entry name" value="Tdp1"/>
</dbReference>
<evidence type="ECO:0000256" key="1">
    <source>
        <dbReference type="PIRSR" id="PIRSR610347-1"/>
    </source>
</evidence>
<evidence type="ECO:0000256" key="3">
    <source>
        <dbReference type="PIRSR" id="PIRSR610347-3"/>
    </source>
</evidence>
<keyword evidence="6" id="KW-1185">Reference proteome</keyword>
<comment type="caution">
    <text evidence="5">The sequence shown here is derived from an EMBL/GenBank/DDBJ whole genome shotgun (WGS) entry which is preliminary data.</text>
</comment>